<dbReference type="Gene3D" id="3.90.1150.170">
    <property type="match status" value="1"/>
</dbReference>
<dbReference type="GO" id="GO:0019752">
    <property type="term" value="P:carboxylic acid metabolic process"/>
    <property type="evidence" value="ECO:0007669"/>
    <property type="project" value="InterPro"/>
</dbReference>
<dbReference type="Pfam" id="PF00282">
    <property type="entry name" value="Pyridoxal_deC"/>
    <property type="match status" value="1"/>
</dbReference>
<comment type="similarity">
    <text evidence="2 7">Belongs to the group II decarboxylase family.</text>
</comment>
<gene>
    <name evidence="9" type="ORF">ENQ76_13090</name>
</gene>
<dbReference type="PANTHER" id="PTHR45677:SF8">
    <property type="entry name" value="CYSTEINE SULFINIC ACID DECARBOXYLASE"/>
    <property type="match status" value="1"/>
</dbReference>
<dbReference type="EMBL" id="DSOK01000360">
    <property type="protein sequence ID" value="HEN16391.1"/>
    <property type="molecule type" value="Genomic_DNA"/>
</dbReference>
<evidence type="ECO:0000256" key="8">
    <source>
        <dbReference type="SAM" id="MobiDB-lite"/>
    </source>
</evidence>
<evidence type="ECO:0000256" key="3">
    <source>
        <dbReference type="ARBA" id="ARBA00022793"/>
    </source>
</evidence>
<feature type="modified residue" description="N6-(pyridoxal phosphate)lysine" evidence="6">
    <location>
        <position position="347"/>
    </location>
</feature>
<keyword evidence="5 7" id="KW-0456">Lyase</keyword>
<evidence type="ECO:0000256" key="2">
    <source>
        <dbReference type="ARBA" id="ARBA00009533"/>
    </source>
</evidence>
<evidence type="ECO:0000256" key="7">
    <source>
        <dbReference type="RuleBase" id="RU000382"/>
    </source>
</evidence>
<dbReference type="GO" id="GO:0016831">
    <property type="term" value="F:carboxy-lyase activity"/>
    <property type="evidence" value="ECO:0007669"/>
    <property type="project" value="UniProtKB-KW"/>
</dbReference>
<name>A0A7C2NYJ2_9PLAN</name>
<dbReference type="Gene3D" id="3.40.640.10">
    <property type="entry name" value="Type I PLP-dependent aspartate aminotransferase-like (Major domain)"/>
    <property type="match status" value="1"/>
</dbReference>
<reference evidence="9" key="1">
    <citation type="journal article" date="2020" name="mSystems">
        <title>Genome- and Community-Level Interaction Insights into Carbon Utilization and Element Cycling Functions of Hydrothermarchaeota in Hydrothermal Sediment.</title>
        <authorList>
            <person name="Zhou Z."/>
            <person name="Liu Y."/>
            <person name="Xu W."/>
            <person name="Pan J."/>
            <person name="Luo Z.H."/>
            <person name="Li M."/>
        </authorList>
    </citation>
    <scope>NUCLEOTIDE SEQUENCE [LARGE SCALE GENOMIC DNA]</scope>
    <source>
        <strain evidence="9">SpSt-339</strain>
    </source>
</reference>
<dbReference type="GO" id="GO:0030170">
    <property type="term" value="F:pyridoxal phosphate binding"/>
    <property type="evidence" value="ECO:0007669"/>
    <property type="project" value="InterPro"/>
</dbReference>
<dbReference type="PANTHER" id="PTHR45677">
    <property type="entry name" value="GLUTAMATE DECARBOXYLASE-RELATED"/>
    <property type="match status" value="1"/>
</dbReference>
<protein>
    <submittedName>
        <fullName evidence="9">Pyridoxal-dependent decarboxylase</fullName>
    </submittedName>
</protein>
<proteinExistence type="inferred from homology"/>
<comment type="cofactor">
    <cofactor evidence="1 6 7">
        <name>pyridoxal 5'-phosphate</name>
        <dbReference type="ChEBI" id="CHEBI:597326"/>
    </cofactor>
</comment>
<organism evidence="9">
    <name type="scientific">Schlesneria paludicola</name>
    <dbReference type="NCBI Taxonomy" id="360056"/>
    <lineage>
        <taxon>Bacteria</taxon>
        <taxon>Pseudomonadati</taxon>
        <taxon>Planctomycetota</taxon>
        <taxon>Planctomycetia</taxon>
        <taxon>Planctomycetales</taxon>
        <taxon>Planctomycetaceae</taxon>
        <taxon>Schlesneria</taxon>
    </lineage>
</organism>
<evidence type="ECO:0000313" key="9">
    <source>
        <dbReference type="EMBL" id="HEN16391.1"/>
    </source>
</evidence>
<comment type="caution">
    <text evidence="9">The sequence shown here is derived from an EMBL/GenBank/DDBJ whole genome shotgun (WGS) entry which is preliminary data.</text>
</comment>
<dbReference type="InterPro" id="IPR002129">
    <property type="entry name" value="PyrdxlP-dep_de-COase"/>
</dbReference>
<dbReference type="AlphaFoldDB" id="A0A7C2NYJ2"/>
<evidence type="ECO:0000256" key="4">
    <source>
        <dbReference type="ARBA" id="ARBA00022898"/>
    </source>
</evidence>
<evidence type="ECO:0000256" key="5">
    <source>
        <dbReference type="ARBA" id="ARBA00023239"/>
    </source>
</evidence>
<dbReference type="InterPro" id="IPR015424">
    <property type="entry name" value="PyrdxlP-dep_Trfase"/>
</dbReference>
<dbReference type="InterPro" id="IPR015421">
    <property type="entry name" value="PyrdxlP-dep_Trfase_major"/>
</dbReference>
<dbReference type="GO" id="GO:0005737">
    <property type="term" value="C:cytoplasm"/>
    <property type="evidence" value="ECO:0007669"/>
    <property type="project" value="TreeGrafter"/>
</dbReference>
<keyword evidence="3" id="KW-0210">Decarboxylase</keyword>
<sequence length="530" mass="58170">MSARWSALWPGNRRRPESHAAWEPLTIRDEPVQGRSSAMMDQMTTAYSPELFAACGQEFSRQLGAYLARQQAREGRVSPGDEPESLIAAARSWLQAAPPTSTEALSQRWSAMLATMLEHSQNLHHPRYIGHQVPAPVPLAGLCDAVGSVTNQPMAIFEMGPWATAVERALVQALGERLGFPAGTFAGFITHGGSLANYTALLTARNVALPDAWEQGLDPATSRPVILTQADAHYSISRAAGMLGLGTRQVVKVGLDERRRMSPAALRTELERARRTGRTVIAVCASCCTTAIGAFDPLPAIADLCAEFGVWLHVDAAHGGAACFSPELRSLLDGITRADSVVWDAHKMLFVPALCAFVFYRNPAHRFEAFRQDAPYLFDPTAPGRADYDIGLQTVECTKRAAGFGLWGVWSLFGSDLFRRLVEETFALARQFYAELLHQTDFVPLHEPQSNIVVFRHRPPEWAGLSDEALGLRQLQLRRALIESGRYYITATKLDGAGALRVTIINPLTTIDDLRGLLPALRDLARHQFP</sequence>
<dbReference type="SUPFAM" id="SSF53383">
    <property type="entry name" value="PLP-dependent transferases"/>
    <property type="match status" value="1"/>
</dbReference>
<feature type="region of interest" description="Disordered" evidence="8">
    <location>
        <begin position="1"/>
        <end position="20"/>
    </location>
</feature>
<evidence type="ECO:0000256" key="1">
    <source>
        <dbReference type="ARBA" id="ARBA00001933"/>
    </source>
</evidence>
<accession>A0A7C2NYJ2</accession>
<keyword evidence="4 6" id="KW-0663">Pyridoxal phosphate</keyword>
<evidence type="ECO:0000256" key="6">
    <source>
        <dbReference type="PIRSR" id="PIRSR602129-50"/>
    </source>
</evidence>